<reference evidence="14" key="1">
    <citation type="journal article" date="2019" name="Int. J. Syst. Evol. Microbiol.">
        <title>The Global Catalogue of Microorganisms (GCM) 10K type strain sequencing project: providing services to taxonomists for standard genome sequencing and annotation.</title>
        <authorList>
            <consortium name="The Broad Institute Genomics Platform"/>
            <consortium name="The Broad Institute Genome Sequencing Center for Infectious Disease"/>
            <person name="Wu L."/>
            <person name="Ma J."/>
        </authorList>
    </citation>
    <scope>NUCLEOTIDE SEQUENCE [LARGE SCALE GENOMIC DNA]</scope>
    <source>
        <strain evidence="14">KACC 11588</strain>
    </source>
</reference>
<dbReference type="InterPro" id="IPR010054">
    <property type="entry name" value="Type2_sec_GspG"/>
</dbReference>
<keyword evidence="4" id="KW-1003">Cell membrane</keyword>
<dbReference type="RefSeq" id="WP_280922897.1">
    <property type="nucleotide sequence ID" value="NZ_JAGGJP010000007.1"/>
</dbReference>
<evidence type="ECO:0000256" key="9">
    <source>
        <dbReference type="ARBA" id="ARBA00023136"/>
    </source>
</evidence>
<accession>A0ABW0SCI2</accession>
<dbReference type="SUPFAM" id="SSF54523">
    <property type="entry name" value="Pili subunits"/>
    <property type="match status" value="1"/>
</dbReference>
<evidence type="ECO:0000259" key="12">
    <source>
        <dbReference type="Pfam" id="PF08334"/>
    </source>
</evidence>
<evidence type="ECO:0000256" key="1">
    <source>
        <dbReference type="ARBA" id="ARBA00004377"/>
    </source>
</evidence>
<feature type="transmembrane region" description="Helical" evidence="11">
    <location>
        <begin position="20"/>
        <end position="41"/>
    </location>
</feature>
<keyword evidence="14" id="KW-1185">Reference proteome</keyword>
<evidence type="ECO:0000256" key="2">
    <source>
        <dbReference type="ARBA" id="ARBA00009984"/>
    </source>
</evidence>
<dbReference type="InterPro" id="IPR045584">
    <property type="entry name" value="Pilin-like"/>
</dbReference>
<name>A0ABW0SCI2_9RHOB</name>
<sequence length="146" mass="15553">MTPQLRQQARRHPRRGVTLLEMLVVLAIIALVIGLGAPRLIDSFGRARSQAAEVAMASLKGAVQLYFVDTGRYPSEAEGLGALMAPPAGVAGWRGPYLDGDEDLTDPWGRPFLYRSPGAEGRPFELATFGRDGQSGGGGEDSDISL</sequence>
<dbReference type="Pfam" id="PF08334">
    <property type="entry name" value="T2SSG"/>
    <property type="match status" value="1"/>
</dbReference>
<comment type="similarity">
    <text evidence="2">Belongs to the GSP G family.</text>
</comment>
<dbReference type="InterPro" id="IPR000983">
    <property type="entry name" value="Bac_GSPG_pilin"/>
</dbReference>
<evidence type="ECO:0000256" key="11">
    <source>
        <dbReference type="SAM" id="Phobius"/>
    </source>
</evidence>
<dbReference type="EMBL" id="JBHSNA010000007">
    <property type="protein sequence ID" value="MFC5566683.1"/>
    <property type="molecule type" value="Genomic_DNA"/>
</dbReference>
<dbReference type="Proteomes" id="UP001596056">
    <property type="component" value="Unassembled WGS sequence"/>
</dbReference>
<feature type="region of interest" description="Disordered" evidence="10">
    <location>
        <begin position="126"/>
        <end position="146"/>
    </location>
</feature>
<dbReference type="NCBIfam" id="TIGR01710">
    <property type="entry name" value="typeII_sec_gspG"/>
    <property type="match status" value="1"/>
</dbReference>
<keyword evidence="9 11" id="KW-0472">Membrane</keyword>
<dbReference type="PRINTS" id="PR00813">
    <property type="entry name" value="BCTERIALGSPG"/>
</dbReference>
<keyword evidence="6" id="KW-0997">Cell inner membrane</keyword>
<keyword evidence="5" id="KW-0488">Methylation</keyword>
<dbReference type="Gene3D" id="3.30.700.10">
    <property type="entry name" value="Glycoprotein, Type 4 Pilin"/>
    <property type="match status" value="1"/>
</dbReference>
<dbReference type="Pfam" id="PF07963">
    <property type="entry name" value="N_methyl"/>
    <property type="match status" value="1"/>
</dbReference>
<dbReference type="InterPro" id="IPR013545">
    <property type="entry name" value="T2SS_protein-GspG_C"/>
</dbReference>
<comment type="caution">
    <text evidence="13">The sequence shown here is derived from an EMBL/GenBank/DDBJ whole genome shotgun (WGS) entry which is preliminary data.</text>
</comment>
<evidence type="ECO:0000313" key="13">
    <source>
        <dbReference type="EMBL" id="MFC5566683.1"/>
    </source>
</evidence>
<organism evidence="13 14">
    <name type="scientific">Rubellimicrobium aerolatum</name>
    <dbReference type="NCBI Taxonomy" id="490979"/>
    <lineage>
        <taxon>Bacteria</taxon>
        <taxon>Pseudomonadati</taxon>
        <taxon>Pseudomonadota</taxon>
        <taxon>Alphaproteobacteria</taxon>
        <taxon>Rhodobacterales</taxon>
        <taxon>Roseobacteraceae</taxon>
        <taxon>Rubellimicrobium</taxon>
    </lineage>
</organism>
<evidence type="ECO:0000256" key="7">
    <source>
        <dbReference type="ARBA" id="ARBA00022692"/>
    </source>
</evidence>
<gene>
    <name evidence="13" type="primary">gspG</name>
    <name evidence="13" type="ORF">ACFPOC_09680</name>
</gene>
<dbReference type="InterPro" id="IPR012902">
    <property type="entry name" value="N_methyl_site"/>
</dbReference>
<evidence type="ECO:0000313" key="14">
    <source>
        <dbReference type="Proteomes" id="UP001596056"/>
    </source>
</evidence>
<evidence type="ECO:0000256" key="10">
    <source>
        <dbReference type="SAM" id="MobiDB-lite"/>
    </source>
</evidence>
<comment type="subcellular location">
    <subcellularLocation>
        <location evidence="1">Cell inner membrane</location>
        <topology evidence="1">Single-pass membrane protein</topology>
    </subcellularLocation>
</comment>
<evidence type="ECO:0000256" key="3">
    <source>
        <dbReference type="ARBA" id="ARBA00020042"/>
    </source>
</evidence>
<keyword evidence="8 11" id="KW-1133">Transmembrane helix</keyword>
<protein>
    <recommendedName>
        <fullName evidence="3">Type II secretion system core protein G</fullName>
    </recommendedName>
</protein>
<proteinExistence type="inferred from homology"/>
<evidence type="ECO:0000256" key="8">
    <source>
        <dbReference type="ARBA" id="ARBA00022989"/>
    </source>
</evidence>
<evidence type="ECO:0000256" key="5">
    <source>
        <dbReference type="ARBA" id="ARBA00022481"/>
    </source>
</evidence>
<evidence type="ECO:0000256" key="6">
    <source>
        <dbReference type="ARBA" id="ARBA00022519"/>
    </source>
</evidence>
<keyword evidence="7 11" id="KW-0812">Transmembrane</keyword>
<dbReference type="NCBIfam" id="TIGR02532">
    <property type="entry name" value="IV_pilin_GFxxxE"/>
    <property type="match status" value="1"/>
</dbReference>
<evidence type="ECO:0000256" key="4">
    <source>
        <dbReference type="ARBA" id="ARBA00022475"/>
    </source>
</evidence>
<feature type="domain" description="Type II secretion system protein GspG C-terminal" evidence="12">
    <location>
        <begin position="40"/>
        <end position="145"/>
    </location>
</feature>